<comment type="caution">
    <text evidence="1">The sequence shown here is derived from an EMBL/GenBank/DDBJ whole genome shotgun (WGS) entry which is preliminary data.</text>
</comment>
<sequence>MLIELTSHGLTDQAGQFDPLTQYIPVVYFRQSVYVDFVPPLLFQPETKSFVETTATFRPMCTTLEEELSVAHNEFVYVIINAIQPPKKAKRPADDVSYPELNILPCFAYAELAVRDIIDPANLITDNQTGAPDHTYCVANKTIPLVFTSTFSTGLAAALNVSVKVTIPNPTYHDLHKVAPVLSGVEFTGNFSNLGKITQSVLPAFGWCLSLYLPGLHDTPFTTVHNGYIDRVEKIADQPTKIEMVEDVVSLSSPQKYQIVFPEFQLLFDQDSIISSMKIVSQLSGAGEKAGAKSTVDPQSVANTVLGSIVDCYHLGVPASSLSKKDTSKKGADTGKQESAQSATYGGVTFNDTYTALRELLQATYTNAILAHYDTVAKEIATLDESSAGVVGKGAKQQKVGHPSLDPKNQVKQITMLVESAVEFLRFPLFCAKRYNTQQVFYLSGKALQHMRSVALSGSDNCCRIVLQLEALPDGNMLNCLIGGNVPARTSIDGQAGGSGSDLSPENFACETYIDIQAHLVDHTPLQSARLSEEAGSDTSNIPPHTHPVVISFSTEPLVYTEDTAALIAEQITAARSQVESLPAGVISKADITGIQSKLNANFGIIVHPIVTNVARPLGQLDIGSLPIILDHDAILSRLRTKVIPLGDLLPRLKDGHNSVDKYMITTSDFMKRLFVDNALPPAQETETEDHAIIFHFKDCMRKVFMDKSAHGSAAEAINACNQTLNINSRSGSVEKSGIDRQKSFATMDLLLTRYVREFRDSYMKKTGSSMPIMQLHYKLLRAAKEAYTEAKQKQRKPEELLEYGNALLYSKTRHEAARAIELYSAALVRERQRRSQGEHTMLIERAVEGLLRAFICTRNKTGISRSLLRTFSIPFLHGPEGKTGVIVLSRLVLLACHELISSGEDEYLALSLLYCANDLFNFDFRPATLDDRRKILERILLKVTCMDLLKVLNFSAEYSELRSLLICTIREACLENSVEGASFSTAVKLLNLPRSAHDKCSRDYVPDEYIMIALRLALAEYLLLEGSIAAAQKCLSQTDISTNLTSEQYSSMATKRVIILARCAILEGRLGDVKSLLLRDTFLMTKGNGDFNPYVLFQDMYGSADDIATSYLYLLDQSLDINTPGLLGNLALIGAFTHNIPVIFSIMNSNLPRFAVAHAIQGDFNSVIPPPSWSASVAASNKSHPHAKIGNGNAQLSLNEDILSVIPEDSMVSTTLLNDVRALTFTSIIFNSRVSLDMLLQAHAMYSSIEVPMVYYGGLLDCPVLTGFSFYDDVYMCRVILSLCARHVPVQDCVPFIVPFEKPSEDEFAVATKVFESIKRNLDEDDADELQQSTKQSYGNGVDYYQNSLEFQTLKPTGFSSSSNSFASSISGSFTTDYLGLSLPRTARGVAQLVESIGSRLISSSALTISTNYFSSELLGTTGIIMLYAGKQDHLKALTRAVELDAFSFPSWCGLALSLSSMLANHIDGRVHKFSLEQVRDKIVECTGRMLDVATAMNIVPLNYAFIAIAQSLLDTMAEDTTILSQTALKLLDKVRSDIPLIPLCINTSRTFPTYFLVGASLHTSWFINRLKALAYVSCGTLTDVADAYLASLKGIGGVLPGRSVAEIAERVLLMAETSYSYEACNRIKDAEDVMNNGLTRLK</sequence>
<dbReference type="OrthoDB" id="10253094at2759"/>
<proteinExistence type="predicted"/>
<gene>
    <name evidence="1" type="ORF">QR46_0898</name>
</gene>
<reference evidence="1 2" key="1">
    <citation type="journal article" date="2015" name="Mol. Biochem. Parasitol.">
        <title>Identification of polymorphic genes for use in assemblage B genotyping assays through comparative genomics of multiple assemblage B Giardia duodenalis isolates.</title>
        <authorList>
            <person name="Wielinga C."/>
            <person name="Thompson R.C."/>
            <person name="Monis P."/>
            <person name="Ryan U."/>
        </authorList>
    </citation>
    <scope>NUCLEOTIDE SEQUENCE [LARGE SCALE GENOMIC DNA]</scope>
    <source>
        <strain evidence="1 2">BAH15c1</strain>
    </source>
</reference>
<evidence type="ECO:0000313" key="2">
    <source>
        <dbReference type="Proteomes" id="UP000070089"/>
    </source>
</evidence>
<dbReference type="EMBL" id="JXTI01000015">
    <property type="protein sequence ID" value="KWX15095.1"/>
    <property type="molecule type" value="Genomic_DNA"/>
</dbReference>
<organism evidence="1 2">
    <name type="scientific">Giardia duodenalis assemblage B</name>
    <dbReference type="NCBI Taxonomy" id="1394984"/>
    <lineage>
        <taxon>Eukaryota</taxon>
        <taxon>Metamonada</taxon>
        <taxon>Diplomonadida</taxon>
        <taxon>Hexamitidae</taxon>
        <taxon>Giardiinae</taxon>
        <taxon>Giardia</taxon>
    </lineage>
</organism>
<dbReference type="Proteomes" id="UP000070089">
    <property type="component" value="Unassembled WGS sequence"/>
</dbReference>
<protein>
    <submittedName>
        <fullName evidence="1">Uncharacterized protein</fullName>
    </submittedName>
</protein>
<evidence type="ECO:0000313" key="1">
    <source>
        <dbReference type="EMBL" id="KWX15095.1"/>
    </source>
</evidence>
<dbReference type="VEuPathDB" id="GiardiaDB:QR46_0898"/>
<accession>A0A132NYF5</accession>
<name>A0A132NYF5_GIAIN</name>